<feature type="non-terminal residue" evidence="2">
    <location>
        <position position="68"/>
    </location>
</feature>
<reference evidence="2 3" key="1">
    <citation type="submission" date="2023-08" db="EMBL/GenBank/DDBJ databases">
        <title>Black Yeasts Isolated from many extreme environments.</title>
        <authorList>
            <person name="Coleine C."/>
            <person name="Stajich J.E."/>
            <person name="Selbmann L."/>
        </authorList>
    </citation>
    <scope>NUCLEOTIDE SEQUENCE [LARGE SCALE GENOMIC DNA]</scope>
    <source>
        <strain evidence="2 3">CCFEE 536</strain>
    </source>
</reference>
<evidence type="ECO:0000313" key="3">
    <source>
        <dbReference type="Proteomes" id="UP001357485"/>
    </source>
</evidence>
<evidence type="ECO:0000313" key="2">
    <source>
        <dbReference type="EMBL" id="KAK5149962.1"/>
    </source>
</evidence>
<name>A0ABR0LHD3_9PEZI</name>
<feature type="region of interest" description="Disordered" evidence="1">
    <location>
        <begin position="21"/>
        <end position="68"/>
    </location>
</feature>
<evidence type="ECO:0000256" key="1">
    <source>
        <dbReference type="SAM" id="MobiDB-lite"/>
    </source>
</evidence>
<feature type="compositionally biased region" description="Acidic residues" evidence="1">
    <location>
        <begin position="43"/>
        <end position="59"/>
    </location>
</feature>
<gene>
    <name evidence="2" type="ORF">LTR16_012692</name>
</gene>
<protein>
    <submittedName>
        <fullName evidence="2">Uncharacterized protein</fullName>
    </submittedName>
</protein>
<proteinExistence type="predicted"/>
<organism evidence="2 3">
    <name type="scientific">Cryomyces antarcticus</name>
    <dbReference type="NCBI Taxonomy" id="329879"/>
    <lineage>
        <taxon>Eukaryota</taxon>
        <taxon>Fungi</taxon>
        <taxon>Dikarya</taxon>
        <taxon>Ascomycota</taxon>
        <taxon>Pezizomycotina</taxon>
        <taxon>Dothideomycetes</taxon>
        <taxon>Dothideomycetes incertae sedis</taxon>
        <taxon>Cryomyces</taxon>
    </lineage>
</organism>
<sequence>MGKRDFFGVHSALSDPEGLAFAASSRPQPIQEEAGRFNAEGDLLQETDADGDDELVTNDEADRVTITP</sequence>
<comment type="caution">
    <text evidence="2">The sequence shown here is derived from an EMBL/GenBank/DDBJ whole genome shotgun (WGS) entry which is preliminary data.</text>
</comment>
<dbReference type="Proteomes" id="UP001357485">
    <property type="component" value="Unassembled WGS sequence"/>
</dbReference>
<accession>A0ABR0LHD3</accession>
<dbReference type="EMBL" id="JAVRRA010021474">
    <property type="protein sequence ID" value="KAK5149962.1"/>
    <property type="molecule type" value="Genomic_DNA"/>
</dbReference>
<keyword evidence="3" id="KW-1185">Reference proteome</keyword>